<sequence length="275" mass="30455">MTQNKTQLDVDADGVLTFLQITDTHLFGKPEGELLGVNTRDSFLAVMGEVAAQKRPIQAVLATGDISQDHSAESYALFAEQMQNLTEPCFWLPGNHDFQPAMNAAFEQAGIAAAKQLVSEYWQVILLDTQVMGVPHGQLSTAQLEMLKAALDEYPDKYALVLLHHHAIPAGCAWLDQHDLKNADELFDLLGQYQQVKGLLCGHIHQEMDQQYDQLRLLATPSTCIQFKPQSDEFALDKKGPGWRYLALLPSGKIDTQVHRLNGAFYSGDADATGY</sequence>
<gene>
    <name evidence="5 7" type="primary">cpdA</name>
    <name evidence="7" type="ORF">K6Y31_13980</name>
</gene>
<evidence type="ECO:0000256" key="5">
    <source>
        <dbReference type="HAMAP-Rule" id="MF_00905"/>
    </source>
</evidence>
<feature type="binding site" evidence="5">
    <location>
        <position position="65"/>
    </location>
    <ligand>
        <name>AMP</name>
        <dbReference type="ChEBI" id="CHEBI:456215"/>
    </ligand>
</feature>
<comment type="similarity">
    <text evidence="4 5">Belongs to the cyclic nucleotide phosphodiesterase class-III family.</text>
</comment>
<dbReference type="InterPro" id="IPR046379">
    <property type="entry name" value="cAMP_phosphodiest_CpdA"/>
</dbReference>
<feature type="binding site" evidence="5">
    <location>
        <position position="23"/>
    </location>
    <ligand>
        <name>Fe cation</name>
        <dbReference type="ChEBI" id="CHEBI:24875"/>
        <label>1</label>
    </ligand>
</feature>
<evidence type="ECO:0000313" key="7">
    <source>
        <dbReference type="EMBL" id="MCE2595918.1"/>
    </source>
</evidence>
<keyword evidence="5" id="KW-0547">Nucleotide-binding</keyword>
<dbReference type="Proteomes" id="UP001201273">
    <property type="component" value="Unassembled WGS sequence"/>
</dbReference>
<feature type="binding site" evidence="5">
    <location>
        <begin position="95"/>
        <end position="96"/>
    </location>
    <ligand>
        <name>AMP</name>
        <dbReference type="ChEBI" id="CHEBI:456215"/>
    </ligand>
</feature>
<comment type="function">
    <text evidence="5">Hydrolyzes cAMP to 5'-AMP. Plays an important regulatory role in modulating the intracellular concentration of cAMP, thereby influencing cAMP-dependent processes.</text>
</comment>
<dbReference type="PANTHER" id="PTHR42988:SF2">
    <property type="entry name" value="CYCLIC NUCLEOTIDE PHOSPHODIESTERASE CBUA0032-RELATED"/>
    <property type="match status" value="1"/>
</dbReference>
<feature type="binding site" evidence="5">
    <location>
        <position position="205"/>
    </location>
    <ligand>
        <name>Fe cation</name>
        <dbReference type="ChEBI" id="CHEBI:24875"/>
        <label>1</label>
    </ligand>
</feature>
<feature type="binding site" evidence="5">
    <location>
        <position position="65"/>
    </location>
    <ligand>
        <name>Fe cation</name>
        <dbReference type="ChEBI" id="CHEBI:24875"/>
        <label>2</label>
    </ligand>
</feature>
<feature type="binding site" evidence="5">
    <location>
        <position position="25"/>
    </location>
    <ligand>
        <name>Fe cation</name>
        <dbReference type="ChEBI" id="CHEBI:24875"/>
        <label>1</label>
    </ligand>
</feature>
<dbReference type="EMBL" id="JAIMJA010000014">
    <property type="protein sequence ID" value="MCE2595918.1"/>
    <property type="molecule type" value="Genomic_DNA"/>
</dbReference>
<feature type="binding site" evidence="5">
    <location>
        <position position="95"/>
    </location>
    <ligand>
        <name>Fe cation</name>
        <dbReference type="ChEBI" id="CHEBI:24875"/>
        <label>2</label>
    </ligand>
</feature>
<reference evidence="7 8" key="1">
    <citation type="journal article" date="2022" name="Environ. Microbiol. Rep.">
        <title>Eco-phylogenetic analyses reveal divergent evolution of vitamin B12 metabolism in the marine bacterial family 'Psychromonadaceae'.</title>
        <authorList>
            <person name="Jin X."/>
            <person name="Yang Y."/>
            <person name="Cao H."/>
            <person name="Gao B."/>
            <person name="Zhao Z."/>
        </authorList>
    </citation>
    <scope>NUCLEOTIDE SEQUENCE [LARGE SCALE GENOMIC DNA]</scope>
    <source>
        <strain evidence="7 8">MKS20</strain>
    </source>
</reference>
<dbReference type="InterPro" id="IPR050884">
    <property type="entry name" value="CNP_phosphodiesterase-III"/>
</dbReference>
<keyword evidence="5" id="KW-0114">cAMP</keyword>
<evidence type="ECO:0000256" key="4">
    <source>
        <dbReference type="ARBA" id="ARBA00025742"/>
    </source>
</evidence>
<dbReference type="InterPro" id="IPR026575">
    <property type="entry name" value="GpdQ/CpdA-like"/>
</dbReference>
<dbReference type="NCBIfam" id="NF008359">
    <property type="entry name" value="PRK11148.1"/>
    <property type="match status" value="1"/>
</dbReference>
<organism evidence="7 8">
    <name type="scientific">Motilimonas cestriensis</name>
    <dbReference type="NCBI Taxonomy" id="2742685"/>
    <lineage>
        <taxon>Bacteria</taxon>
        <taxon>Pseudomonadati</taxon>
        <taxon>Pseudomonadota</taxon>
        <taxon>Gammaproteobacteria</taxon>
        <taxon>Alteromonadales</taxon>
        <taxon>Alteromonadales genera incertae sedis</taxon>
        <taxon>Motilimonas</taxon>
    </lineage>
</organism>
<evidence type="ECO:0000256" key="2">
    <source>
        <dbReference type="ARBA" id="ARBA00022801"/>
    </source>
</evidence>
<accession>A0ABS8WBL4</accession>
<dbReference type="Pfam" id="PF00149">
    <property type="entry name" value="Metallophos"/>
    <property type="match status" value="1"/>
</dbReference>
<dbReference type="RefSeq" id="WP_233053582.1">
    <property type="nucleotide sequence ID" value="NZ_JAIMJA010000014.1"/>
</dbReference>
<dbReference type="HAMAP" id="MF_00905">
    <property type="entry name" value="cAMP_phosphodiest_CpdA"/>
    <property type="match status" value="1"/>
</dbReference>
<keyword evidence="8" id="KW-1185">Reference proteome</keyword>
<evidence type="ECO:0000313" key="8">
    <source>
        <dbReference type="Proteomes" id="UP001201273"/>
    </source>
</evidence>
<dbReference type="SUPFAM" id="SSF56300">
    <property type="entry name" value="Metallo-dependent phosphatases"/>
    <property type="match status" value="1"/>
</dbReference>
<dbReference type="InterPro" id="IPR004843">
    <property type="entry name" value="Calcineurin-like_PHP"/>
</dbReference>
<dbReference type="EC" id="3.1.4.53" evidence="5"/>
<proteinExistence type="inferred from homology"/>
<feature type="binding site" evidence="5">
    <location>
        <position position="164"/>
    </location>
    <ligand>
        <name>Fe cation</name>
        <dbReference type="ChEBI" id="CHEBI:24875"/>
        <label>2</label>
    </ligand>
</feature>
<comment type="catalytic activity">
    <reaction evidence="5">
        <text>3',5'-cyclic AMP + H2O = AMP + H(+)</text>
        <dbReference type="Rhea" id="RHEA:25277"/>
        <dbReference type="ChEBI" id="CHEBI:15377"/>
        <dbReference type="ChEBI" id="CHEBI:15378"/>
        <dbReference type="ChEBI" id="CHEBI:58165"/>
        <dbReference type="ChEBI" id="CHEBI:456215"/>
        <dbReference type="EC" id="3.1.4.53"/>
    </reaction>
</comment>
<dbReference type="CDD" id="cd07402">
    <property type="entry name" value="MPP_GpdQ"/>
    <property type="match status" value="1"/>
</dbReference>
<feature type="binding site" evidence="5">
    <location>
        <position position="25"/>
    </location>
    <ligand>
        <name>AMP</name>
        <dbReference type="ChEBI" id="CHEBI:456215"/>
    </ligand>
</feature>
<comment type="cofactor">
    <cofactor evidence="5">
        <name>Fe(2+)</name>
        <dbReference type="ChEBI" id="CHEBI:29033"/>
    </cofactor>
    <text evidence="5">Binds 2 Fe(2+) ions per subunit.</text>
</comment>
<dbReference type="Gene3D" id="3.60.21.10">
    <property type="match status" value="1"/>
</dbReference>
<dbReference type="InterPro" id="IPR029052">
    <property type="entry name" value="Metallo-depent_PP-like"/>
</dbReference>
<feature type="binding site" evidence="5">
    <location>
        <position position="65"/>
    </location>
    <ligand>
        <name>Fe cation</name>
        <dbReference type="ChEBI" id="CHEBI:24875"/>
        <label>1</label>
    </ligand>
</feature>
<feature type="binding site" evidence="5">
    <location>
        <position position="203"/>
    </location>
    <ligand>
        <name>Fe cation</name>
        <dbReference type="ChEBI" id="CHEBI:24875"/>
        <label>2</label>
    </ligand>
</feature>
<name>A0ABS8WBL4_9GAMM</name>
<keyword evidence="3 5" id="KW-0408">Iron</keyword>
<evidence type="ECO:0000256" key="3">
    <source>
        <dbReference type="ARBA" id="ARBA00023004"/>
    </source>
</evidence>
<evidence type="ECO:0000256" key="1">
    <source>
        <dbReference type="ARBA" id="ARBA00022723"/>
    </source>
</evidence>
<comment type="caution">
    <text evidence="7">The sequence shown here is derived from an EMBL/GenBank/DDBJ whole genome shotgun (WGS) entry which is preliminary data.</text>
</comment>
<keyword evidence="1 5" id="KW-0479">Metal-binding</keyword>
<feature type="binding site" evidence="5">
    <location>
        <position position="205"/>
    </location>
    <ligand>
        <name>AMP</name>
        <dbReference type="ChEBI" id="CHEBI:456215"/>
    </ligand>
</feature>
<protein>
    <recommendedName>
        <fullName evidence="5">3',5'-cyclic adenosine monophosphate phosphodiesterase CpdA</fullName>
        <shortName evidence="5">3',5'-cyclic AMP phosphodiesterase</shortName>
        <shortName evidence="5">cAMP phosphodiesterase</shortName>
        <ecNumber evidence="5">3.1.4.53</ecNumber>
    </recommendedName>
</protein>
<keyword evidence="2 5" id="KW-0378">Hydrolase</keyword>
<dbReference type="GO" id="GO:0004115">
    <property type="term" value="F:3',5'-cyclic-AMP phosphodiesterase activity"/>
    <property type="evidence" value="ECO:0007669"/>
    <property type="project" value="UniProtKB-EC"/>
</dbReference>
<evidence type="ECO:0000259" key="6">
    <source>
        <dbReference type="Pfam" id="PF00149"/>
    </source>
</evidence>
<feature type="domain" description="Calcineurin-like phosphoesterase" evidence="6">
    <location>
        <begin position="17"/>
        <end position="206"/>
    </location>
</feature>
<dbReference type="PANTHER" id="PTHR42988">
    <property type="entry name" value="PHOSPHOHYDROLASE"/>
    <property type="match status" value="1"/>
</dbReference>